<dbReference type="AlphaFoldDB" id="B0SYI9"/>
<dbReference type="PROSITE" id="PS50914">
    <property type="entry name" value="BON"/>
    <property type="match status" value="3"/>
</dbReference>
<gene>
    <name evidence="2" type="ordered locus">Caul_4234</name>
</gene>
<feature type="domain" description="BON" evidence="1">
    <location>
        <begin position="76"/>
        <end position="144"/>
    </location>
</feature>
<dbReference type="KEGG" id="cak:Caul_4234"/>
<dbReference type="HOGENOM" id="CLU_082070_0_0_5"/>
<dbReference type="STRING" id="366602.Caul_4234"/>
<name>B0SYI9_CAUSK</name>
<reference evidence="2" key="1">
    <citation type="submission" date="2008-01" db="EMBL/GenBank/DDBJ databases">
        <title>Complete sequence of chromosome of Caulobacter sp. K31.</title>
        <authorList>
            <consortium name="US DOE Joint Genome Institute"/>
            <person name="Copeland A."/>
            <person name="Lucas S."/>
            <person name="Lapidus A."/>
            <person name="Barry K."/>
            <person name="Glavina del Rio T."/>
            <person name="Dalin E."/>
            <person name="Tice H."/>
            <person name="Pitluck S."/>
            <person name="Bruce D."/>
            <person name="Goodwin L."/>
            <person name="Thompson L.S."/>
            <person name="Brettin T."/>
            <person name="Detter J.C."/>
            <person name="Han C."/>
            <person name="Schmutz J."/>
            <person name="Larimer F."/>
            <person name="Land M."/>
            <person name="Hauser L."/>
            <person name="Kyrpides N."/>
            <person name="Kim E."/>
            <person name="Stephens C."/>
            <person name="Richardson P."/>
        </authorList>
    </citation>
    <scope>NUCLEOTIDE SEQUENCE [LARGE SCALE GENOMIC DNA]</scope>
    <source>
        <strain evidence="2">K31</strain>
    </source>
</reference>
<proteinExistence type="predicted"/>
<feature type="domain" description="BON" evidence="1">
    <location>
        <begin position="2"/>
        <end position="70"/>
    </location>
</feature>
<dbReference type="OrthoDB" id="870892at2"/>
<organism evidence="2">
    <name type="scientific">Caulobacter sp. (strain K31)</name>
    <dbReference type="NCBI Taxonomy" id="366602"/>
    <lineage>
        <taxon>Bacteria</taxon>
        <taxon>Pseudomonadati</taxon>
        <taxon>Pseudomonadota</taxon>
        <taxon>Alphaproteobacteria</taxon>
        <taxon>Caulobacterales</taxon>
        <taxon>Caulobacteraceae</taxon>
        <taxon>Caulobacter</taxon>
    </lineage>
</organism>
<dbReference type="PANTHER" id="PTHR34606:SF15">
    <property type="entry name" value="BON DOMAIN-CONTAINING PROTEIN"/>
    <property type="match status" value="1"/>
</dbReference>
<dbReference type="InterPro" id="IPR007055">
    <property type="entry name" value="BON_dom"/>
</dbReference>
<dbReference type="EMBL" id="CP000927">
    <property type="protein sequence ID" value="ABZ73356.1"/>
    <property type="molecule type" value="Genomic_DNA"/>
</dbReference>
<dbReference type="SMART" id="SM00749">
    <property type="entry name" value="BON"/>
    <property type="match status" value="3"/>
</dbReference>
<protein>
    <submittedName>
        <fullName evidence="2">Transport-associated</fullName>
    </submittedName>
</protein>
<accession>B0SYI9</accession>
<evidence type="ECO:0000259" key="1">
    <source>
        <dbReference type="PROSITE" id="PS50914"/>
    </source>
</evidence>
<dbReference type="Pfam" id="PF04972">
    <property type="entry name" value="BON"/>
    <property type="match status" value="3"/>
</dbReference>
<dbReference type="InterPro" id="IPR014004">
    <property type="entry name" value="Transpt-assoc_nodulatn_dom_bac"/>
</dbReference>
<sequence length="215" mass="23666">MEDKTIKEMVHDELEWEPSIDSADIGVTVENGVAHLSGHVTNYLQKMAAETAVKRVKGVRGYVDDLQIRAFPETYSDEAIAGRVANLIDWHVAVPSGAVKVKVDKGFVTLSGKVDWQFQRSAAEQGVRAIQGVRGLYNQIEVKPHVEAGDIKRRIEDALARQADLEADKIRVSVEGGKVRLEGKVRAWFERDIAERAAWAAPGVRAVEDRVAVGA</sequence>
<dbReference type="Gene3D" id="3.30.1340.30">
    <property type="match status" value="3"/>
</dbReference>
<dbReference type="InterPro" id="IPR051686">
    <property type="entry name" value="Lipoprotein_DolP"/>
</dbReference>
<dbReference type="eggNOG" id="COG2823">
    <property type="taxonomic scope" value="Bacteria"/>
</dbReference>
<evidence type="ECO:0000313" key="2">
    <source>
        <dbReference type="EMBL" id="ABZ73356.1"/>
    </source>
</evidence>
<dbReference type="PANTHER" id="PTHR34606">
    <property type="entry name" value="BON DOMAIN-CONTAINING PROTEIN"/>
    <property type="match status" value="1"/>
</dbReference>
<feature type="domain" description="BON" evidence="1">
    <location>
        <begin position="147"/>
        <end position="215"/>
    </location>
</feature>